<dbReference type="PANTHER" id="PTHR31836:SF28">
    <property type="entry name" value="SRCR DOMAIN-CONTAINING PROTEIN-RELATED"/>
    <property type="match status" value="1"/>
</dbReference>
<evidence type="ECO:0000313" key="5">
    <source>
        <dbReference type="EnsemblFungi" id="PTTG_06113-t43_1-p1"/>
    </source>
</evidence>
<reference evidence="5 6" key="3">
    <citation type="journal article" date="2017" name="G3 (Bethesda)">
        <title>Comparative analysis highlights variable genome content of wheat rusts and divergence of the mating loci.</title>
        <authorList>
            <person name="Cuomo C.A."/>
            <person name="Bakkeren G."/>
            <person name="Khalil H.B."/>
            <person name="Panwar V."/>
            <person name="Joly D."/>
            <person name="Linning R."/>
            <person name="Sakthikumar S."/>
            <person name="Song X."/>
            <person name="Adiconis X."/>
            <person name="Fan L."/>
            <person name="Goldberg J.M."/>
            <person name="Levin J.Z."/>
            <person name="Young S."/>
            <person name="Zeng Q."/>
            <person name="Anikster Y."/>
            <person name="Bruce M."/>
            <person name="Wang M."/>
            <person name="Yin C."/>
            <person name="McCallum B."/>
            <person name="Szabo L.J."/>
            <person name="Hulbert S."/>
            <person name="Chen X."/>
            <person name="Fellers J.P."/>
        </authorList>
    </citation>
    <scope>NUCLEOTIDE SEQUENCE</scope>
    <source>
        <strain evidence="5">isolate 1-1 / race 1 (BBBD)</strain>
        <strain evidence="6">Isolate 1-1 / race 1 (BBBD)</strain>
    </source>
</reference>
<dbReference type="EnsemblFungi" id="PTTG_06113-t43_1">
    <property type="protein sequence ID" value="PTTG_06113-t43_1-p1"/>
    <property type="gene ID" value="PTTG_06113"/>
</dbReference>
<dbReference type="CDD" id="cd22191">
    <property type="entry name" value="DPBB_RlpA_EXP_N-like"/>
    <property type="match status" value="1"/>
</dbReference>
<evidence type="ECO:0000313" key="4">
    <source>
        <dbReference type="EMBL" id="OAV89417.1"/>
    </source>
</evidence>
<sequence length="330" mass="36865">MAPALTAILLSLTILISQIQLGQSAKLNPIPLLTKRAAHHSLHKRGEGKFPGRATFYDPGLGACGQTNGPGDFIVALNQAQYTANKWCNKKIKIFFGGKSTEATIVDECPGCPENGLDMSPSLFEFFASKDVGVFYMSWSLLDGSSDGPDPAPKPAPPPPPPHRHHRHHHHHHQRPMINHPHPHPRTKTIRQLRIKTNPHPRRKTHLNPRKMIRPQPTKSTTLLSIPQLQVQHSVPNQTPSLPSNQIPTSLPRQQVPPASPDLTLLPPHHLQLRPLLLTPHQSPIRYHFNLLARSIQFIPDPTRPVETLMRSISLLSPLDLWLRPVLVTL</sequence>
<dbReference type="Gene3D" id="2.40.40.10">
    <property type="entry name" value="RlpA-like domain"/>
    <property type="match status" value="1"/>
</dbReference>
<reference evidence="4" key="2">
    <citation type="submission" date="2016-05" db="EMBL/GenBank/DDBJ databases">
        <title>Comparative analysis highlights variable genome content of wheat rusts and divergence of the mating loci.</title>
        <authorList>
            <person name="Cuomo C.A."/>
            <person name="Bakkeren G."/>
            <person name="Szabo L."/>
            <person name="Khalil H."/>
            <person name="Joly D."/>
            <person name="Goldberg J."/>
            <person name="Young S."/>
            <person name="Zeng Q."/>
            <person name="Fellers J."/>
        </authorList>
    </citation>
    <scope>NUCLEOTIDE SEQUENCE [LARGE SCALE GENOMIC DNA]</scope>
    <source>
        <strain evidence="4">1-1 BBBD Race 1</strain>
    </source>
</reference>
<evidence type="ECO:0000256" key="3">
    <source>
        <dbReference type="SAM" id="SignalP"/>
    </source>
</evidence>
<evidence type="ECO:0000256" key="1">
    <source>
        <dbReference type="ARBA" id="ARBA00022729"/>
    </source>
</evidence>
<dbReference type="AlphaFoldDB" id="A0A180G9Q6"/>
<accession>A0A180G9Q6</accession>
<keyword evidence="1 3" id="KW-0732">Signal</keyword>
<protein>
    <recommendedName>
        <fullName evidence="7">RlpA-like protein double-psi beta-barrel domain-containing protein</fullName>
    </recommendedName>
</protein>
<dbReference type="InterPro" id="IPR036908">
    <property type="entry name" value="RlpA-like_sf"/>
</dbReference>
<feature type="signal peptide" evidence="3">
    <location>
        <begin position="1"/>
        <end position="24"/>
    </location>
</feature>
<feature type="compositionally biased region" description="Polar residues" evidence="2">
    <location>
        <begin position="234"/>
        <end position="253"/>
    </location>
</feature>
<keyword evidence="6" id="KW-1185">Reference proteome</keyword>
<gene>
    <name evidence="4" type="ORF">PTTG_06113</name>
</gene>
<feature type="region of interest" description="Disordered" evidence="2">
    <location>
        <begin position="234"/>
        <end position="256"/>
    </location>
</feature>
<proteinExistence type="predicted"/>
<dbReference type="PANTHER" id="PTHR31836">
    <property type="match status" value="1"/>
</dbReference>
<dbReference type="OrthoDB" id="623670at2759"/>
<dbReference type="VEuPathDB" id="FungiDB:PTTG_06113"/>
<evidence type="ECO:0008006" key="7">
    <source>
        <dbReference type="Google" id="ProtNLM"/>
    </source>
</evidence>
<name>A0A180G9Q6_PUCT1</name>
<dbReference type="EMBL" id="ADAS02000129">
    <property type="protein sequence ID" value="OAV89417.1"/>
    <property type="molecule type" value="Genomic_DNA"/>
</dbReference>
<reference evidence="5" key="4">
    <citation type="submission" date="2025-05" db="UniProtKB">
        <authorList>
            <consortium name="EnsemblFungi"/>
        </authorList>
    </citation>
    <scope>IDENTIFICATION</scope>
    <source>
        <strain evidence="5">isolate 1-1 / race 1 (BBBD)</strain>
    </source>
</reference>
<evidence type="ECO:0000313" key="6">
    <source>
        <dbReference type="Proteomes" id="UP000005240"/>
    </source>
</evidence>
<feature type="compositionally biased region" description="Basic residues" evidence="2">
    <location>
        <begin position="162"/>
        <end position="213"/>
    </location>
</feature>
<dbReference type="Proteomes" id="UP000005240">
    <property type="component" value="Unassembled WGS sequence"/>
</dbReference>
<dbReference type="SUPFAM" id="SSF50685">
    <property type="entry name" value="Barwin-like endoglucanases"/>
    <property type="match status" value="1"/>
</dbReference>
<feature type="chain" id="PRO_5008109716" description="RlpA-like protein double-psi beta-barrel domain-containing protein" evidence="3">
    <location>
        <begin position="25"/>
        <end position="330"/>
    </location>
</feature>
<evidence type="ECO:0000256" key="2">
    <source>
        <dbReference type="SAM" id="MobiDB-lite"/>
    </source>
</evidence>
<feature type="region of interest" description="Disordered" evidence="2">
    <location>
        <begin position="146"/>
        <end position="218"/>
    </location>
</feature>
<reference evidence="4" key="1">
    <citation type="submission" date="2009-11" db="EMBL/GenBank/DDBJ databases">
        <authorList>
            <consortium name="The Broad Institute Genome Sequencing Platform"/>
            <person name="Ward D."/>
            <person name="Feldgarden M."/>
            <person name="Earl A."/>
            <person name="Young S.K."/>
            <person name="Zeng Q."/>
            <person name="Koehrsen M."/>
            <person name="Alvarado L."/>
            <person name="Berlin A."/>
            <person name="Bochicchio J."/>
            <person name="Borenstein D."/>
            <person name="Chapman S.B."/>
            <person name="Chen Z."/>
            <person name="Engels R."/>
            <person name="Freedman E."/>
            <person name="Gellesch M."/>
            <person name="Goldberg J."/>
            <person name="Griggs A."/>
            <person name="Gujja S."/>
            <person name="Heilman E."/>
            <person name="Heiman D."/>
            <person name="Hepburn T."/>
            <person name="Howarth C."/>
            <person name="Jen D."/>
            <person name="Larson L."/>
            <person name="Lewis B."/>
            <person name="Mehta T."/>
            <person name="Park D."/>
            <person name="Pearson M."/>
            <person name="Roberts A."/>
            <person name="Saif S."/>
            <person name="Shea T."/>
            <person name="Shenoy N."/>
            <person name="Sisk P."/>
            <person name="Stolte C."/>
            <person name="Sykes S."/>
            <person name="Thomson T."/>
            <person name="Walk T."/>
            <person name="White J."/>
            <person name="Yandava C."/>
            <person name="Izard J."/>
            <person name="Baranova O.V."/>
            <person name="Blanton J.M."/>
            <person name="Tanner A.C."/>
            <person name="Dewhirst F.E."/>
            <person name="Haas B."/>
            <person name="Nusbaum C."/>
            <person name="Birren B."/>
        </authorList>
    </citation>
    <scope>NUCLEOTIDE SEQUENCE [LARGE SCALE GENOMIC DNA]</scope>
    <source>
        <strain evidence="4">1-1 BBBD Race 1</strain>
    </source>
</reference>
<dbReference type="InterPro" id="IPR051477">
    <property type="entry name" value="Expansin_CellWall"/>
</dbReference>
<feature type="compositionally biased region" description="Pro residues" evidence="2">
    <location>
        <begin position="150"/>
        <end position="161"/>
    </location>
</feature>
<organism evidence="4">
    <name type="scientific">Puccinia triticina (isolate 1-1 / race 1 (BBBD))</name>
    <name type="common">Brown leaf rust fungus</name>
    <dbReference type="NCBI Taxonomy" id="630390"/>
    <lineage>
        <taxon>Eukaryota</taxon>
        <taxon>Fungi</taxon>
        <taxon>Dikarya</taxon>
        <taxon>Basidiomycota</taxon>
        <taxon>Pucciniomycotina</taxon>
        <taxon>Pucciniomycetes</taxon>
        <taxon>Pucciniales</taxon>
        <taxon>Pucciniaceae</taxon>
        <taxon>Puccinia</taxon>
    </lineage>
</organism>